<reference evidence="2 3" key="1">
    <citation type="submission" date="2019-03" db="EMBL/GenBank/DDBJ databases">
        <title>First draft genome of Liparis tanakae, snailfish: a comprehensive survey of snailfish specific genes.</title>
        <authorList>
            <person name="Kim W."/>
            <person name="Song I."/>
            <person name="Jeong J.-H."/>
            <person name="Kim D."/>
            <person name="Kim S."/>
            <person name="Ryu S."/>
            <person name="Song J.Y."/>
            <person name="Lee S.K."/>
        </authorList>
    </citation>
    <scope>NUCLEOTIDE SEQUENCE [LARGE SCALE GENOMIC DNA]</scope>
    <source>
        <tissue evidence="2">Muscle</tissue>
    </source>
</reference>
<sequence>MQSDHPVLDCHPVYKGLLVINEVGVRHPELVCHPVIQSEIERDACVGEALVSPGLLETGGVKLIFTEGHIRLMAALKGPVKPTGSSERAATLEPNVGPPGTKHLEGIEPDQPEDPFSSLGQMLAWIEGMRQAQAEENRQFFKTLQNPPALRPTPVPRDTLELPTPEPQDPSELLTPEPQDPSALLSPDPQDPCVTTSRKTVLEDEPVLGHSSYQTMISCLGPLCSQTLRKLEAGRANMERAEPAKRESAEWELTMLTSDTMSMLAMSMLMPTSTGAPVGNMTECKHEAVRRSST</sequence>
<gene>
    <name evidence="2" type="ORF">EYF80_017165</name>
</gene>
<evidence type="ECO:0000313" key="3">
    <source>
        <dbReference type="Proteomes" id="UP000314294"/>
    </source>
</evidence>
<dbReference type="EMBL" id="SRLO01000135">
    <property type="protein sequence ID" value="TNN72558.1"/>
    <property type="molecule type" value="Genomic_DNA"/>
</dbReference>
<evidence type="ECO:0000313" key="2">
    <source>
        <dbReference type="EMBL" id="TNN72558.1"/>
    </source>
</evidence>
<keyword evidence="3" id="KW-1185">Reference proteome</keyword>
<accession>A0A4Z2I3P1</accession>
<comment type="caution">
    <text evidence="2">The sequence shown here is derived from an EMBL/GenBank/DDBJ whole genome shotgun (WGS) entry which is preliminary data.</text>
</comment>
<feature type="region of interest" description="Disordered" evidence="1">
    <location>
        <begin position="142"/>
        <end position="195"/>
    </location>
</feature>
<proteinExistence type="predicted"/>
<organism evidence="2 3">
    <name type="scientific">Liparis tanakae</name>
    <name type="common">Tanaka's snailfish</name>
    <dbReference type="NCBI Taxonomy" id="230148"/>
    <lineage>
        <taxon>Eukaryota</taxon>
        <taxon>Metazoa</taxon>
        <taxon>Chordata</taxon>
        <taxon>Craniata</taxon>
        <taxon>Vertebrata</taxon>
        <taxon>Euteleostomi</taxon>
        <taxon>Actinopterygii</taxon>
        <taxon>Neopterygii</taxon>
        <taxon>Teleostei</taxon>
        <taxon>Neoteleostei</taxon>
        <taxon>Acanthomorphata</taxon>
        <taxon>Eupercaria</taxon>
        <taxon>Perciformes</taxon>
        <taxon>Cottioidei</taxon>
        <taxon>Cottales</taxon>
        <taxon>Liparidae</taxon>
        <taxon>Liparis</taxon>
    </lineage>
</organism>
<feature type="region of interest" description="Disordered" evidence="1">
    <location>
        <begin position="79"/>
        <end position="115"/>
    </location>
</feature>
<dbReference type="AlphaFoldDB" id="A0A4Z2I3P1"/>
<dbReference type="OrthoDB" id="8016097at2759"/>
<name>A0A4Z2I3P1_9TELE</name>
<protein>
    <submittedName>
        <fullName evidence="2">Uncharacterized protein</fullName>
    </submittedName>
</protein>
<evidence type="ECO:0000256" key="1">
    <source>
        <dbReference type="SAM" id="MobiDB-lite"/>
    </source>
</evidence>
<dbReference type="Proteomes" id="UP000314294">
    <property type="component" value="Unassembled WGS sequence"/>
</dbReference>